<protein>
    <submittedName>
        <fullName evidence="1">Addiction module protein</fullName>
    </submittedName>
</protein>
<accession>A0A932GMJ2</accession>
<dbReference type="Pfam" id="PF09720">
    <property type="entry name" value="Unstab_antitox"/>
    <property type="match status" value="1"/>
</dbReference>
<sequence length="74" mass="8579">MDLTAIEQEALNLSPEDRAKLAQKLLLSLESLSEEQIRESWLIEAERRAREIDRGEVQPIPAEEVRRKARALLR</sequence>
<dbReference type="Proteomes" id="UP000741360">
    <property type="component" value="Unassembled WGS sequence"/>
</dbReference>
<comment type="caution">
    <text evidence="1">The sequence shown here is derived from an EMBL/GenBank/DDBJ whole genome shotgun (WGS) entry which is preliminary data.</text>
</comment>
<reference evidence="1" key="1">
    <citation type="submission" date="2020-07" db="EMBL/GenBank/DDBJ databases">
        <title>Huge and variable diversity of episymbiotic CPR bacteria and DPANN archaea in groundwater ecosystems.</title>
        <authorList>
            <person name="He C.Y."/>
            <person name="Keren R."/>
            <person name="Whittaker M."/>
            <person name="Farag I.F."/>
            <person name="Doudna J."/>
            <person name="Cate J.H.D."/>
            <person name="Banfield J.F."/>
        </authorList>
    </citation>
    <scope>NUCLEOTIDE SEQUENCE</scope>
    <source>
        <strain evidence="1">NC_groundwater_717_Ag_S-0.2um_59_8</strain>
    </source>
</reference>
<dbReference type="NCBIfam" id="TIGR02574">
    <property type="entry name" value="stabl_TIGR02574"/>
    <property type="match status" value="1"/>
</dbReference>
<organism evidence="1 2">
    <name type="scientific">Tectimicrobiota bacterium</name>
    <dbReference type="NCBI Taxonomy" id="2528274"/>
    <lineage>
        <taxon>Bacteria</taxon>
        <taxon>Pseudomonadati</taxon>
        <taxon>Nitrospinota/Tectimicrobiota group</taxon>
        <taxon>Candidatus Tectimicrobiota</taxon>
    </lineage>
</organism>
<dbReference type="InterPro" id="IPR013406">
    <property type="entry name" value="CHP02574_addiction_mod"/>
</dbReference>
<gene>
    <name evidence="1" type="ORF">HYY65_02185</name>
</gene>
<evidence type="ECO:0000313" key="2">
    <source>
        <dbReference type="Proteomes" id="UP000741360"/>
    </source>
</evidence>
<evidence type="ECO:0000313" key="1">
    <source>
        <dbReference type="EMBL" id="MBI3013881.1"/>
    </source>
</evidence>
<proteinExistence type="predicted"/>
<dbReference type="EMBL" id="JACPSX010000038">
    <property type="protein sequence ID" value="MBI3013881.1"/>
    <property type="molecule type" value="Genomic_DNA"/>
</dbReference>
<dbReference type="AlphaFoldDB" id="A0A932GMJ2"/>
<name>A0A932GMJ2_UNCTE</name>